<accession>A0A392TEJ9</accession>
<feature type="region of interest" description="Disordered" evidence="1">
    <location>
        <begin position="57"/>
        <end position="90"/>
    </location>
</feature>
<keyword evidence="3" id="KW-1185">Reference proteome</keyword>
<proteinExistence type="predicted"/>
<evidence type="ECO:0000313" key="2">
    <source>
        <dbReference type="EMBL" id="MCI58365.1"/>
    </source>
</evidence>
<comment type="caution">
    <text evidence="2">The sequence shown here is derived from an EMBL/GenBank/DDBJ whole genome shotgun (WGS) entry which is preliminary data.</text>
</comment>
<dbReference type="EMBL" id="LXQA010545055">
    <property type="protein sequence ID" value="MCI58365.1"/>
    <property type="molecule type" value="Genomic_DNA"/>
</dbReference>
<sequence>RLFEGEHAADIATPSVQQSSGTLTRQQMIAELQDVSNDLGEKKSKVDRVIQALMLEENAEADMGEQEEKDDDDAGSADAGSESEEVEDSD</sequence>
<dbReference type="Proteomes" id="UP000265520">
    <property type="component" value="Unassembled WGS sequence"/>
</dbReference>
<evidence type="ECO:0000313" key="3">
    <source>
        <dbReference type="Proteomes" id="UP000265520"/>
    </source>
</evidence>
<reference evidence="2 3" key="1">
    <citation type="journal article" date="2018" name="Front. Plant Sci.">
        <title>Red Clover (Trifolium pratense) and Zigzag Clover (T. medium) - A Picture of Genomic Similarities and Differences.</title>
        <authorList>
            <person name="Dluhosova J."/>
            <person name="Istvanek J."/>
            <person name="Nedelnik J."/>
            <person name="Repkova J."/>
        </authorList>
    </citation>
    <scope>NUCLEOTIDE SEQUENCE [LARGE SCALE GENOMIC DNA]</scope>
    <source>
        <strain evidence="3">cv. 10/8</strain>
        <tissue evidence="2">Leaf</tissue>
    </source>
</reference>
<feature type="non-terminal residue" evidence="2">
    <location>
        <position position="1"/>
    </location>
</feature>
<name>A0A392TEJ9_9FABA</name>
<evidence type="ECO:0008006" key="4">
    <source>
        <dbReference type="Google" id="ProtNLM"/>
    </source>
</evidence>
<feature type="non-terminal residue" evidence="2">
    <location>
        <position position="90"/>
    </location>
</feature>
<feature type="region of interest" description="Disordered" evidence="1">
    <location>
        <begin position="1"/>
        <end position="22"/>
    </location>
</feature>
<dbReference type="AlphaFoldDB" id="A0A392TEJ9"/>
<protein>
    <recommendedName>
        <fullName evidence="4">Envelope-like protein</fullName>
    </recommendedName>
</protein>
<organism evidence="2 3">
    <name type="scientific">Trifolium medium</name>
    <dbReference type="NCBI Taxonomy" id="97028"/>
    <lineage>
        <taxon>Eukaryota</taxon>
        <taxon>Viridiplantae</taxon>
        <taxon>Streptophyta</taxon>
        <taxon>Embryophyta</taxon>
        <taxon>Tracheophyta</taxon>
        <taxon>Spermatophyta</taxon>
        <taxon>Magnoliopsida</taxon>
        <taxon>eudicotyledons</taxon>
        <taxon>Gunneridae</taxon>
        <taxon>Pentapetalae</taxon>
        <taxon>rosids</taxon>
        <taxon>fabids</taxon>
        <taxon>Fabales</taxon>
        <taxon>Fabaceae</taxon>
        <taxon>Papilionoideae</taxon>
        <taxon>50 kb inversion clade</taxon>
        <taxon>NPAAA clade</taxon>
        <taxon>Hologalegina</taxon>
        <taxon>IRL clade</taxon>
        <taxon>Trifolieae</taxon>
        <taxon>Trifolium</taxon>
    </lineage>
</organism>
<evidence type="ECO:0000256" key="1">
    <source>
        <dbReference type="SAM" id="MobiDB-lite"/>
    </source>
</evidence>